<dbReference type="AlphaFoldDB" id="A0A1R3JWY2"/>
<dbReference type="OrthoDB" id="10300224at2759"/>
<evidence type="ECO:0000313" key="4">
    <source>
        <dbReference type="Proteomes" id="UP000187203"/>
    </source>
</evidence>
<evidence type="ECO:0000313" key="3">
    <source>
        <dbReference type="EMBL" id="OMO99187.1"/>
    </source>
</evidence>
<dbReference type="SUPFAM" id="SSF47699">
    <property type="entry name" value="Bifunctional inhibitor/lipid-transfer protein/seed storage 2S albumin"/>
    <property type="match status" value="1"/>
</dbReference>
<sequence length="114" mass="12390">MAISNKLFFVVVLVTSCMVVVAPMGAVADVLCSYAFEAVTIPSCKAYLTSSGDDQSNFRRCCDSLRNDYYLREDSNYVGICRCIEEDSPILDGLNMDLVLSLPLKCGPDLGIGC</sequence>
<dbReference type="Pfam" id="PF14368">
    <property type="entry name" value="LTP_2"/>
    <property type="match status" value="1"/>
</dbReference>
<name>A0A1R3JWY2_9ROSI</name>
<dbReference type="InterPro" id="IPR036312">
    <property type="entry name" value="Bifun_inhib/LTP/seed_sf"/>
</dbReference>
<evidence type="ECO:0000256" key="1">
    <source>
        <dbReference type="SAM" id="SignalP"/>
    </source>
</evidence>
<dbReference type="InterPro" id="IPR016140">
    <property type="entry name" value="Bifunc_inhib/LTP/seed_store"/>
</dbReference>
<accession>A0A1R3JWY2</accession>
<dbReference type="EMBL" id="AWUE01015176">
    <property type="protein sequence ID" value="OMO99187.1"/>
    <property type="molecule type" value="Genomic_DNA"/>
</dbReference>
<dbReference type="PROSITE" id="PS51257">
    <property type="entry name" value="PROKAR_LIPOPROTEIN"/>
    <property type="match status" value="1"/>
</dbReference>
<proteinExistence type="predicted"/>
<feature type="domain" description="Bifunctional inhibitor/plant lipid transfer protein/seed storage helical" evidence="2">
    <location>
        <begin position="16"/>
        <end position="107"/>
    </location>
</feature>
<dbReference type="Proteomes" id="UP000187203">
    <property type="component" value="Unassembled WGS sequence"/>
</dbReference>
<evidence type="ECO:0000259" key="2">
    <source>
        <dbReference type="Pfam" id="PF14368"/>
    </source>
</evidence>
<feature type="signal peptide" evidence="1">
    <location>
        <begin position="1"/>
        <end position="28"/>
    </location>
</feature>
<dbReference type="Gene3D" id="1.10.110.10">
    <property type="entry name" value="Plant lipid-transfer and hydrophobic proteins"/>
    <property type="match status" value="1"/>
</dbReference>
<feature type="chain" id="PRO_5012390450" description="Bifunctional inhibitor/plant lipid transfer protein/seed storage helical domain-containing protein" evidence="1">
    <location>
        <begin position="29"/>
        <end position="114"/>
    </location>
</feature>
<keyword evidence="4" id="KW-1185">Reference proteome</keyword>
<comment type="caution">
    <text evidence="3">The sequence shown here is derived from an EMBL/GenBank/DDBJ whole genome shotgun (WGS) entry which is preliminary data.</text>
</comment>
<keyword evidence="1" id="KW-0732">Signal</keyword>
<reference evidence="4" key="1">
    <citation type="submission" date="2013-09" db="EMBL/GenBank/DDBJ databases">
        <title>Corchorus olitorius genome sequencing.</title>
        <authorList>
            <person name="Alam M."/>
            <person name="Haque M.S."/>
            <person name="Islam M.S."/>
            <person name="Emdad E.M."/>
            <person name="Islam M.M."/>
            <person name="Ahmed B."/>
            <person name="Halim A."/>
            <person name="Hossen Q.M.M."/>
            <person name="Hossain M.Z."/>
            <person name="Ahmed R."/>
            <person name="Khan M.M."/>
            <person name="Islam R."/>
            <person name="Rashid M.M."/>
            <person name="Khan S.A."/>
            <person name="Rahman M.S."/>
            <person name="Alam M."/>
            <person name="Yahiya A.S."/>
            <person name="Khan M.S."/>
            <person name="Azam M.S."/>
            <person name="Haque T."/>
            <person name="Lashkar M.Z.H."/>
            <person name="Akhand A.I."/>
            <person name="Morshed G."/>
            <person name="Roy S."/>
            <person name="Uddin K.S."/>
            <person name="Rabeya T."/>
            <person name="Hossain A.S."/>
            <person name="Chowdhury A."/>
            <person name="Snigdha A.R."/>
            <person name="Mortoza M.S."/>
            <person name="Matin S.A."/>
            <person name="Hoque S.M.E."/>
            <person name="Islam M.K."/>
            <person name="Roy D.K."/>
            <person name="Haider R."/>
            <person name="Moosa M.M."/>
            <person name="Elias S.M."/>
            <person name="Hasan A.M."/>
            <person name="Jahan S."/>
            <person name="Shafiuddin M."/>
            <person name="Mahmood N."/>
            <person name="Shommy N.S."/>
        </authorList>
    </citation>
    <scope>NUCLEOTIDE SEQUENCE [LARGE SCALE GENOMIC DNA]</scope>
    <source>
        <strain evidence="4">cv. O-4</strain>
    </source>
</reference>
<gene>
    <name evidence="3" type="ORF">COLO4_13458</name>
</gene>
<protein>
    <recommendedName>
        <fullName evidence="2">Bifunctional inhibitor/plant lipid transfer protein/seed storage helical domain-containing protein</fullName>
    </recommendedName>
</protein>
<organism evidence="3 4">
    <name type="scientific">Corchorus olitorius</name>
    <dbReference type="NCBI Taxonomy" id="93759"/>
    <lineage>
        <taxon>Eukaryota</taxon>
        <taxon>Viridiplantae</taxon>
        <taxon>Streptophyta</taxon>
        <taxon>Embryophyta</taxon>
        <taxon>Tracheophyta</taxon>
        <taxon>Spermatophyta</taxon>
        <taxon>Magnoliopsida</taxon>
        <taxon>eudicotyledons</taxon>
        <taxon>Gunneridae</taxon>
        <taxon>Pentapetalae</taxon>
        <taxon>rosids</taxon>
        <taxon>malvids</taxon>
        <taxon>Malvales</taxon>
        <taxon>Malvaceae</taxon>
        <taxon>Grewioideae</taxon>
        <taxon>Apeibeae</taxon>
        <taxon>Corchorus</taxon>
    </lineage>
</organism>